<feature type="transmembrane region" description="Helical" evidence="8">
    <location>
        <begin position="79"/>
        <end position="98"/>
    </location>
</feature>
<evidence type="ECO:0000256" key="3">
    <source>
        <dbReference type="ARBA" id="ARBA00022692"/>
    </source>
</evidence>
<dbReference type="VEuPathDB" id="VectorBase:AAEL013200"/>
<reference evidence="9" key="3">
    <citation type="submission" date="2012-09" db="EMBL/GenBank/DDBJ databases">
        <authorList>
            <consortium name="VectorBase"/>
        </authorList>
    </citation>
    <scope>NUCLEOTIDE SEQUENCE</scope>
    <source>
        <strain evidence="9">Liverpool</strain>
    </source>
</reference>
<dbReference type="OMA" id="TCHIIRQ"/>
<dbReference type="EMBL" id="CH477989">
    <property type="protein sequence ID" value="EAT34571.1"/>
    <property type="molecule type" value="Genomic_DNA"/>
</dbReference>
<keyword evidence="4 8" id="KW-1133">Transmembrane helix</keyword>
<evidence type="ECO:0000256" key="5">
    <source>
        <dbReference type="ARBA" id="ARBA00023136"/>
    </source>
</evidence>
<evidence type="ECO:0000313" key="10">
    <source>
        <dbReference type="Proteomes" id="UP000682892"/>
    </source>
</evidence>
<evidence type="ECO:0000256" key="4">
    <source>
        <dbReference type="ARBA" id="ARBA00022989"/>
    </source>
</evidence>
<dbReference type="GO" id="GO:0030425">
    <property type="term" value="C:dendrite"/>
    <property type="evidence" value="ECO:0007669"/>
    <property type="project" value="TreeGrafter"/>
</dbReference>
<evidence type="ECO:0000256" key="6">
    <source>
        <dbReference type="ARBA" id="ARBA00023170"/>
    </source>
</evidence>
<gene>
    <name evidence="9" type="primary">GPRgr23</name>
    <name evidence="9" type="ORF">AaeL_AAEL013196</name>
</gene>
<dbReference type="GO" id="GO:0007165">
    <property type="term" value="P:signal transduction"/>
    <property type="evidence" value="ECO:0007669"/>
    <property type="project" value="UniProtKB-KW"/>
</dbReference>
<reference evidence="9" key="1">
    <citation type="submission" date="2005-10" db="EMBL/GenBank/DDBJ databases">
        <authorList>
            <person name="Loftus B.J."/>
            <person name="Nene V.M."/>
            <person name="Hannick L.I."/>
            <person name="Bidwell S."/>
            <person name="Haas B."/>
            <person name="Amedeo P."/>
            <person name="Orvis J."/>
            <person name="Wortman J.R."/>
            <person name="White O.R."/>
            <person name="Salzberg S."/>
            <person name="Shumway M."/>
            <person name="Koo H."/>
            <person name="Zhao Y."/>
            <person name="Holmes M."/>
            <person name="Miller J."/>
            <person name="Schatz M."/>
            <person name="Pop M."/>
            <person name="Pai G."/>
            <person name="Utterback T."/>
            <person name="Rogers Y.-H."/>
            <person name="Kravitz S."/>
            <person name="Fraser C.M."/>
        </authorList>
    </citation>
    <scope>NUCLEOTIDE SEQUENCE</scope>
    <source>
        <strain evidence="9">Liverpool</strain>
    </source>
</reference>
<comment type="caution">
    <text evidence="8">Lacks conserved residue(s) required for the propagation of feature annotation.</text>
</comment>
<dbReference type="Proteomes" id="UP000682892">
    <property type="component" value="Unassembled WGS sequence"/>
</dbReference>
<dbReference type="AlphaFoldDB" id="Q16JX1"/>
<name>Q16JX1_AEDAE</name>
<dbReference type="PhylomeDB" id="Q16JX1"/>
<dbReference type="VEuPathDB" id="VectorBase:AAEL019647"/>
<dbReference type="InterPro" id="IPR013604">
    <property type="entry name" value="7TM_chemorcpt"/>
</dbReference>
<feature type="transmembrane region" description="Helical" evidence="8">
    <location>
        <begin position="132"/>
        <end position="152"/>
    </location>
</feature>
<dbReference type="GO" id="GO:0008049">
    <property type="term" value="P:male courtship behavior"/>
    <property type="evidence" value="ECO:0007669"/>
    <property type="project" value="TreeGrafter"/>
</dbReference>
<dbReference type="PANTHER" id="PTHR21143">
    <property type="entry name" value="INVERTEBRATE GUSTATORY RECEPTOR"/>
    <property type="match status" value="1"/>
</dbReference>
<feature type="transmembrane region" description="Helical" evidence="8">
    <location>
        <begin position="172"/>
        <end position="195"/>
    </location>
</feature>
<dbReference type="eggNOG" id="ENOG502T8H5">
    <property type="taxonomic scope" value="Eukaryota"/>
</dbReference>
<dbReference type="GO" id="GO:0050909">
    <property type="term" value="P:sensory perception of taste"/>
    <property type="evidence" value="ECO:0007669"/>
    <property type="project" value="InterPro"/>
</dbReference>
<comment type="subcellular location">
    <subcellularLocation>
        <location evidence="1 8">Cell membrane</location>
        <topology evidence="1 8">Multi-pass membrane protein</topology>
    </subcellularLocation>
</comment>
<dbReference type="PaxDb" id="7159-AAEL013196-PA"/>
<evidence type="ECO:0000313" key="9">
    <source>
        <dbReference type="EMBL" id="EAT34571.1"/>
    </source>
</evidence>
<dbReference type="GO" id="GO:0005886">
    <property type="term" value="C:plasma membrane"/>
    <property type="evidence" value="ECO:0007669"/>
    <property type="project" value="UniProtKB-SubCell"/>
</dbReference>
<evidence type="ECO:0000256" key="7">
    <source>
        <dbReference type="ARBA" id="ARBA00023224"/>
    </source>
</evidence>
<keyword evidence="5 8" id="KW-0472">Membrane</keyword>
<sequence>MLWFQARNFFDSFRPVYLATKIFHIHFETLDFKQQTVRRTLLDQFRFVFTMLVDVYFIYRSIVLNLPYLYLTESVLLNVGNYLSLVLLSMLTFTLPLWNRLKTKEVFQILANINDCDRKLGKLEVVIDHRKHYIISTVYVMCTMCAAMIGTWNAVSVRHNEAWTNITMKAPQVLTVVAIFRISTNFGLFTCYSNLTLLSINERLDSLYSVMMNRLSTMATPQTTTSSGLTCHIIRQVANIHHQLNDTIILFNQCYAFQVLHATTMTSFFTVFVVFGFIHAYASEKNAITMNVAWNNLLYNVFYLVMFLQLIVSTSFVSRNCRRISVAIHKAISYGYYNKGIFRELNRFSQQLEHHASIISCGLCDFDWTLLHTIAATFTTYLVILLQFDVGNLDFHRQ</sequence>
<feature type="transmembrane region" description="Helical" evidence="8">
    <location>
        <begin position="259"/>
        <end position="282"/>
    </location>
</feature>
<dbReference type="PANTHER" id="PTHR21143:SF104">
    <property type="entry name" value="GUSTATORY RECEPTOR 8A-RELATED"/>
    <property type="match status" value="1"/>
</dbReference>
<dbReference type="GO" id="GO:0007635">
    <property type="term" value="P:chemosensory behavior"/>
    <property type="evidence" value="ECO:0007669"/>
    <property type="project" value="TreeGrafter"/>
</dbReference>
<protein>
    <recommendedName>
        <fullName evidence="8">Gustatory receptor</fullName>
    </recommendedName>
</protein>
<evidence type="ECO:0000256" key="8">
    <source>
        <dbReference type="RuleBase" id="RU363108"/>
    </source>
</evidence>
<dbReference type="GO" id="GO:0030424">
    <property type="term" value="C:axon"/>
    <property type="evidence" value="ECO:0007669"/>
    <property type="project" value="TreeGrafter"/>
</dbReference>
<reference evidence="9" key="2">
    <citation type="journal article" date="2007" name="Science">
        <title>Genome sequence of Aedes aegypti, a major arbovirus vector.</title>
        <authorList>
            <person name="Nene V."/>
            <person name="Wortman J.R."/>
            <person name="Lawson D."/>
            <person name="Haas B."/>
            <person name="Kodira C."/>
            <person name="Tu Z.J."/>
            <person name="Loftus B."/>
            <person name="Xi Z."/>
            <person name="Megy K."/>
            <person name="Grabherr M."/>
            <person name="Ren Q."/>
            <person name="Zdobnov E.M."/>
            <person name="Lobo N.F."/>
            <person name="Campbell K.S."/>
            <person name="Brown S.E."/>
            <person name="Bonaldo M.F."/>
            <person name="Zhu J."/>
            <person name="Sinkins S.P."/>
            <person name="Hogenkamp D.G."/>
            <person name="Amedeo P."/>
            <person name="Arensburger P."/>
            <person name="Atkinson P.W."/>
            <person name="Bidwell S."/>
            <person name="Biedler J."/>
            <person name="Birney E."/>
            <person name="Bruggner R.V."/>
            <person name="Costas J."/>
            <person name="Coy M.R."/>
            <person name="Crabtree J."/>
            <person name="Crawford M."/>
            <person name="Debruyn B."/>
            <person name="Decaprio D."/>
            <person name="Eiglmeier K."/>
            <person name="Eisenstadt E."/>
            <person name="El-Dorry H."/>
            <person name="Gelbart W.M."/>
            <person name="Gomes S.L."/>
            <person name="Hammond M."/>
            <person name="Hannick L.I."/>
            <person name="Hogan J.R."/>
            <person name="Holmes M.H."/>
            <person name="Jaffe D."/>
            <person name="Johnston J.S."/>
            <person name="Kennedy R.C."/>
            <person name="Koo H."/>
            <person name="Kravitz S."/>
            <person name="Kriventseva E.V."/>
            <person name="Kulp D."/>
            <person name="Labutti K."/>
            <person name="Lee E."/>
            <person name="Li S."/>
            <person name="Lovin D.D."/>
            <person name="Mao C."/>
            <person name="Mauceli E."/>
            <person name="Menck C.F."/>
            <person name="Miller J.R."/>
            <person name="Montgomery P."/>
            <person name="Mori A."/>
            <person name="Nascimento A.L."/>
            <person name="Naveira H.F."/>
            <person name="Nusbaum C."/>
            <person name="O'leary S."/>
            <person name="Orvis J."/>
            <person name="Pertea M."/>
            <person name="Quesneville H."/>
            <person name="Reidenbach K.R."/>
            <person name="Rogers Y.H."/>
            <person name="Roth C.W."/>
            <person name="Schneider J.R."/>
            <person name="Schatz M."/>
            <person name="Shumway M."/>
            <person name="Stanke M."/>
            <person name="Stinson E.O."/>
            <person name="Tubio J.M."/>
            <person name="Vanzee J.P."/>
            <person name="Verjovski-Almeida S."/>
            <person name="Werner D."/>
            <person name="White O."/>
            <person name="Wyder S."/>
            <person name="Zeng Q."/>
            <person name="Zhao Q."/>
            <person name="Zhao Y."/>
            <person name="Hill C.A."/>
            <person name="Raikhel A.S."/>
            <person name="Soares M.B."/>
            <person name="Knudson D.L."/>
            <person name="Lee N.H."/>
            <person name="Galagan J."/>
            <person name="Salzberg S.L."/>
            <person name="Paulsen I.T."/>
            <person name="Dimopoulos G."/>
            <person name="Collins F.H."/>
            <person name="Birren B."/>
            <person name="Fraser-Liggett C.M."/>
            <person name="Severson D.W."/>
        </authorList>
    </citation>
    <scope>NUCLEOTIDE SEQUENCE [LARGE SCALE GENOMIC DNA]</scope>
    <source>
        <strain evidence="9">Liverpool</strain>
    </source>
</reference>
<feature type="transmembrane region" description="Helical" evidence="8">
    <location>
        <begin position="297"/>
        <end position="317"/>
    </location>
</feature>
<accession>Q16JX1</accession>
<keyword evidence="7 8" id="KW-0807">Transducer</keyword>
<evidence type="ECO:0000256" key="1">
    <source>
        <dbReference type="ARBA" id="ARBA00004651"/>
    </source>
</evidence>
<keyword evidence="2 8" id="KW-1003">Cell membrane</keyword>
<comment type="similarity">
    <text evidence="8">Belongs to the insect chemoreceptor superfamily. Gustatory receptor (GR) family.</text>
</comment>
<comment type="function">
    <text evidence="8">Gustatory receptor which mediates acceptance or avoidance behavior, depending on its substrates.</text>
</comment>
<dbReference type="GO" id="GO:0043025">
    <property type="term" value="C:neuronal cell body"/>
    <property type="evidence" value="ECO:0007669"/>
    <property type="project" value="TreeGrafter"/>
</dbReference>
<keyword evidence="6 8" id="KW-0675">Receptor</keyword>
<feature type="non-terminal residue" evidence="9">
    <location>
        <position position="398"/>
    </location>
</feature>
<proteinExistence type="inferred from homology"/>
<dbReference type="Pfam" id="PF08395">
    <property type="entry name" value="7tm_7"/>
    <property type="match status" value="1"/>
</dbReference>
<feature type="transmembrane region" description="Helical" evidence="8">
    <location>
        <begin position="41"/>
        <end position="59"/>
    </location>
</feature>
<evidence type="ECO:0000256" key="2">
    <source>
        <dbReference type="ARBA" id="ARBA00022475"/>
    </source>
</evidence>
<keyword evidence="3 8" id="KW-0812">Transmembrane</keyword>
<organism evidence="9 10">
    <name type="scientific">Aedes aegypti</name>
    <name type="common">Yellowfever mosquito</name>
    <name type="synonym">Culex aegypti</name>
    <dbReference type="NCBI Taxonomy" id="7159"/>
    <lineage>
        <taxon>Eukaryota</taxon>
        <taxon>Metazoa</taxon>
        <taxon>Ecdysozoa</taxon>
        <taxon>Arthropoda</taxon>
        <taxon>Hexapoda</taxon>
        <taxon>Insecta</taxon>
        <taxon>Pterygota</taxon>
        <taxon>Neoptera</taxon>
        <taxon>Endopterygota</taxon>
        <taxon>Diptera</taxon>
        <taxon>Nematocera</taxon>
        <taxon>Culicoidea</taxon>
        <taxon>Culicidae</taxon>
        <taxon>Culicinae</taxon>
        <taxon>Aedini</taxon>
        <taxon>Aedes</taxon>
        <taxon>Stegomyia</taxon>
    </lineage>
</organism>